<evidence type="ECO:0000313" key="1">
    <source>
        <dbReference type="EMBL" id="WMV53380.1"/>
    </source>
</evidence>
<proteinExistence type="predicted"/>
<organism evidence="1 2">
    <name type="scientific">Solanum verrucosum</name>
    <dbReference type="NCBI Taxonomy" id="315347"/>
    <lineage>
        <taxon>Eukaryota</taxon>
        <taxon>Viridiplantae</taxon>
        <taxon>Streptophyta</taxon>
        <taxon>Embryophyta</taxon>
        <taxon>Tracheophyta</taxon>
        <taxon>Spermatophyta</taxon>
        <taxon>Magnoliopsida</taxon>
        <taxon>eudicotyledons</taxon>
        <taxon>Gunneridae</taxon>
        <taxon>Pentapetalae</taxon>
        <taxon>asterids</taxon>
        <taxon>lamiids</taxon>
        <taxon>Solanales</taxon>
        <taxon>Solanaceae</taxon>
        <taxon>Solanoideae</taxon>
        <taxon>Solaneae</taxon>
        <taxon>Solanum</taxon>
    </lineage>
</organism>
<dbReference type="Proteomes" id="UP001234989">
    <property type="component" value="Chromosome 11"/>
</dbReference>
<dbReference type="AlphaFoldDB" id="A0AAF0UV75"/>
<name>A0AAF0UV75_SOLVR</name>
<accession>A0AAF0UV75</accession>
<protein>
    <submittedName>
        <fullName evidence="1">Uncharacterized protein</fullName>
    </submittedName>
</protein>
<gene>
    <name evidence="1" type="ORF">MTR67_046765</name>
</gene>
<reference evidence="1" key="1">
    <citation type="submission" date="2023-08" db="EMBL/GenBank/DDBJ databases">
        <title>A de novo genome assembly of Solanum verrucosum Schlechtendal, a Mexican diploid species geographically isolated from the other diploid A-genome species in potato relatives.</title>
        <authorList>
            <person name="Hosaka K."/>
        </authorList>
    </citation>
    <scope>NUCLEOTIDE SEQUENCE</scope>
    <source>
        <tissue evidence="1">Young leaves</tissue>
    </source>
</reference>
<sequence>MCGGKQTRVPPYLDFSLHKCNRVDTGQEYNFLISCRLTREGVLVRRKWRK</sequence>
<evidence type="ECO:0000313" key="2">
    <source>
        <dbReference type="Proteomes" id="UP001234989"/>
    </source>
</evidence>
<dbReference type="EMBL" id="CP133622">
    <property type="protein sequence ID" value="WMV53380.1"/>
    <property type="molecule type" value="Genomic_DNA"/>
</dbReference>
<keyword evidence="2" id="KW-1185">Reference proteome</keyword>